<sequence>MAICYDKQREPSRLPSKTDAELDWISNLPGHVIDQILSRLPIRDAVRSSVLSRKWRYKWATIPCIVFDNQCFNVSSQDQTFIKDKLVNIIDHVLLLHNGPIHKFKLSHRDLLGVSDIDRWILCISRSSIKEFVLEIWKGQRYKPPSCLFSCQNLIHLELFNCLLKPPLTFKGFKNLRSLDLQHVTVTQDVFEKLISSCPSLERLTLMNFTGVTHLIIDAPNLQFFDIGGIFDDVSFLNTFHLALVSIGLYVNIDNDENNARDNSSKLLRFFVHLPHIRRLEIQSYFLKYLAMGYVPSRLPNPCVDLNHLSIRIDFDDLEENTAALCLLRSCPNLQELEMLARPEEQTCIERSTNFWEDDHWSSLFAHLRMVKVSGISGVKSEMDFIKFLLSNSPVLEQLTVKPASQEGEWELMKELLRFRRASIYAEVIYLDS</sequence>
<dbReference type="EMBL" id="VEPZ02001289">
    <property type="protein sequence ID" value="KAE8682160.1"/>
    <property type="molecule type" value="Genomic_DNA"/>
</dbReference>
<dbReference type="PANTHER" id="PTHR31639:SF93">
    <property type="entry name" value="F-BOX_FBD_LRR PROTEIN"/>
    <property type="match status" value="1"/>
</dbReference>
<dbReference type="InterPro" id="IPR053781">
    <property type="entry name" value="F-box_AtFBL13-like"/>
</dbReference>
<dbReference type="InterPro" id="IPR006566">
    <property type="entry name" value="FBD"/>
</dbReference>
<accession>A0A6A2YS69</accession>
<dbReference type="Proteomes" id="UP000436088">
    <property type="component" value="Unassembled WGS sequence"/>
</dbReference>
<protein>
    <recommendedName>
        <fullName evidence="1">F-box domain-containing protein</fullName>
    </recommendedName>
</protein>
<dbReference type="SUPFAM" id="SSF52047">
    <property type="entry name" value="RNI-like"/>
    <property type="match status" value="1"/>
</dbReference>
<dbReference type="PROSITE" id="PS50181">
    <property type="entry name" value="FBOX"/>
    <property type="match status" value="1"/>
</dbReference>
<dbReference type="CDD" id="cd22160">
    <property type="entry name" value="F-box_AtFBL13-like"/>
    <property type="match status" value="1"/>
</dbReference>
<dbReference type="SUPFAM" id="SSF81383">
    <property type="entry name" value="F-box domain"/>
    <property type="match status" value="1"/>
</dbReference>
<dbReference type="Pfam" id="PF08387">
    <property type="entry name" value="FBD"/>
    <property type="match status" value="1"/>
</dbReference>
<name>A0A6A2YS69_HIBSY</name>
<reference evidence="2" key="1">
    <citation type="submission" date="2019-09" db="EMBL/GenBank/DDBJ databases">
        <title>Draft genome information of white flower Hibiscus syriacus.</title>
        <authorList>
            <person name="Kim Y.-M."/>
        </authorList>
    </citation>
    <scope>NUCLEOTIDE SEQUENCE [LARGE SCALE GENOMIC DNA]</scope>
    <source>
        <strain evidence="2">YM2019G1</strain>
    </source>
</reference>
<dbReference type="Gene3D" id="3.80.10.10">
    <property type="entry name" value="Ribonuclease Inhibitor"/>
    <property type="match status" value="1"/>
</dbReference>
<feature type="domain" description="F-box" evidence="1">
    <location>
        <begin position="22"/>
        <end position="56"/>
    </location>
</feature>
<dbReference type="Pfam" id="PF24758">
    <property type="entry name" value="LRR_At5g56370"/>
    <property type="match status" value="1"/>
</dbReference>
<dbReference type="Pfam" id="PF00646">
    <property type="entry name" value="F-box"/>
    <property type="match status" value="1"/>
</dbReference>
<dbReference type="InterPro" id="IPR036047">
    <property type="entry name" value="F-box-like_dom_sf"/>
</dbReference>
<comment type="caution">
    <text evidence="2">The sequence shown here is derived from an EMBL/GenBank/DDBJ whole genome shotgun (WGS) entry which is preliminary data.</text>
</comment>
<evidence type="ECO:0000313" key="2">
    <source>
        <dbReference type="EMBL" id="KAE8682160.1"/>
    </source>
</evidence>
<dbReference type="SMART" id="SM00579">
    <property type="entry name" value="FBD"/>
    <property type="match status" value="1"/>
</dbReference>
<dbReference type="AlphaFoldDB" id="A0A6A2YS69"/>
<dbReference type="InterPro" id="IPR055411">
    <property type="entry name" value="LRR_FXL15/At3g58940/PEG3-like"/>
</dbReference>
<gene>
    <name evidence="2" type="ORF">F3Y22_tig00111273pilonHSYRG00134</name>
</gene>
<proteinExistence type="predicted"/>
<dbReference type="SMART" id="SM00256">
    <property type="entry name" value="FBOX"/>
    <property type="match status" value="1"/>
</dbReference>
<dbReference type="PANTHER" id="PTHR31639">
    <property type="entry name" value="F-BOX PROTEIN-LIKE"/>
    <property type="match status" value="1"/>
</dbReference>
<dbReference type="InterPro" id="IPR032675">
    <property type="entry name" value="LRR_dom_sf"/>
</dbReference>
<organism evidence="2 3">
    <name type="scientific">Hibiscus syriacus</name>
    <name type="common">Rose of Sharon</name>
    <dbReference type="NCBI Taxonomy" id="106335"/>
    <lineage>
        <taxon>Eukaryota</taxon>
        <taxon>Viridiplantae</taxon>
        <taxon>Streptophyta</taxon>
        <taxon>Embryophyta</taxon>
        <taxon>Tracheophyta</taxon>
        <taxon>Spermatophyta</taxon>
        <taxon>Magnoliopsida</taxon>
        <taxon>eudicotyledons</taxon>
        <taxon>Gunneridae</taxon>
        <taxon>Pentapetalae</taxon>
        <taxon>rosids</taxon>
        <taxon>malvids</taxon>
        <taxon>Malvales</taxon>
        <taxon>Malvaceae</taxon>
        <taxon>Malvoideae</taxon>
        <taxon>Hibiscus</taxon>
    </lineage>
</organism>
<keyword evidence="3" id="KW-1185">Reference proteome</keyword>
<evidence type="ECO:0000313" key="3">
    <source>
        <dbReference type="Proteomes" id="UP000436088"/>
    </source>
</evidence>
<dbReference type="InterPro" id="IPR001810">
    <property type="entry name" value="F-box_dom"/>
</dbReference>
<evidence type="ECO:0000259" key="1">
    <source>
        <dbReference type="PROSITE" id="PS50181"/>
    </source>
</evidence>